<evidence type="ECO:0000313" key="2">
    <source>
        <dbReference type="Proteomes" id="UP000642993"/>
    </source>
</evidence>
<gene>
    <name evidence="1" type="ORF">HT102_14165</name>
</gene>
<dbReference type="RefSeq" id="WP_192040089.1">
    <property type="nucleotide sequence ID" value="NZ_JACYWE010000009.1"/>
</dbReference>
<keyword evidence="2" id="KW-1185">Reference proteome</keyword>
<dbReference type="Proteomes" id="UP000642993">
    <property type="component" value="Unassembled WGS sequence"/>
</dbReference>
<dbReference type="AlphaFoldDB" id="A0A927JEI1"/>
<protein>
    <submittedName>
        <fullName evidence="1">Uncharacterized protein</fullName>
    </submittedName>
</protein>
<sequence length="184" mass="19635">MHRRAVRELGSRDVATGQVASMVIHAVVARLVALLVLEGRAWDPGTDNLWLHYDSDGGVDWAGVVDPMLRVLPGDPAEGSRAVRTLPSEGALVMWVAHRCETTLAPLLAEIARLSGVDASRLWSMVGEAVLGMASYAPARAGVDDAAALRRARGLITAFEELGRPVRSHSSVVRLRWGSLAAAV</sequence>
<dbReference type="EMBL" id="JACYWE010000009">
    <property type="protein sequence ID" value="MBD8507628.1"/>
    <property type="molecule type" value="Genomic_DNA"/>
</dbReference>
<name>A0A927JEI1_9ACTN</name>
<organism evidence="1 2">
    <name type="scientific">Lolliginicoccus lacisalsi</name>
    <dbReference type="NCBI Taxonomy" id="2742202"/>
    <lineage>
        <taxon>Bacteria</taxon>
        <taxon>Bacillati</taxon>
        <taxon>Actinomycetota</taxon>
        <taxon>Actinomycetes</taxon>
        <taxon>Mycobacteriales</taxon>
        <taxon>Hoyosellaceae</taxon>
        <taxon>Lolliginicoccus</taxon>
    </lineage>
</organism>
<reference evidence="1" key="1">
    <citation type="submission" date="2020-09" db="EMBL/GenBank/DDBJ databases">
        <title>Hoyosella lacisalsi sp. nov., a halotolerant actinobacterium isolated from soil of Lake Gudzhirganskoe.</title>
        <authorList>
            <person name="Yang Q."/>
            <person name="Guo P.Y."/>
            <person name="Liu S.W."/>
            <person name="Li F.N."/>
            <person name="Sun C.H."/>
        </authorList>
    </citation>
    <scope>NUCLEOTIDE SEQUENCE</scope>
    <source>
        <strain evidence="1">G463</strain>
    </source>
</reference>
<proteinExistence type="predicted"/>
<accession>A0A927JEI1</accession>
<evidence type="ECO:0000313" key="1">
    <source>
        <dbReference type="EMBL" id="MBD8507628.1"/>
    </source>
</evidence>
<comment type="caution">
    <text evidence="1">The sequence shown here is derived from an EMBL/GenBank/DDBJ whole genome shotgun (WGS) entry which is preliminary data.</text>
</comment>